<sequence>MANDGRGEGEPKKAETFKVSEVTVPLEKLYAGLQAADCQEIARKAKSDLVDTEHTLTQSALVLHAREDSLVQIQIKAWDIAWKIANGGGSLGVKESKAFADSTMFSPYNSFLESAKEVHRLEKLISHTEQKKARAQRRSDPIGDLRNVVDRVNRIALSLREFGFSTPISVIPARAPPQGPLTNFHCVLKAHRRSKALYFGSNQDLRTT</sequence>
<reference evidence="1 2" key="1">
    <citation type="journal article" date="2015" name="Genome Biol. Evol.">
        <title>Phylogenomic analyses indicate that early fungi evolved digesting cell walls of algal ancestors of land plants.</title>
        <authorList>
            <person name="Chang Y."/>
            <person name="Wang S."/>
            <person name="Sekimoto S."/>
            <person name="Aerts A.L."/>
            <person name="Choi C."/>
            <person name="Clum A."/>
            <person name="LaButti K.M."/>
            <person name="Lindquist E.A."/>
            <person name="Yee Ngan C."/>
            <person name="Ohm R.A."/>
            <person name="Salamov A.A."/>
            <person name="Grigoriev I.V."/>
            <person name="Spatafora J.W."/>
            <person name="Berbee M.L."/>
        </authorList>
    </citation>
    <scope>NUCLEOTIDE SEQUENCE [LARGE SCALE GENOMIC DNA]</scope>
    <source>
        <strain evidence="1 2">JEL478</strain>
    </source>
</reference>
<keyword evidence="2" id="KW-1185">Reference proteome</keyword>
<evidence type="ECO:0000313" key="2">
    <source>
        <dbReference type="Proteomes" id="UP000070544"/>
    </source>
</evidence>
<accession>A0A139A4Q3</accession>
<evidence type="ECO:0000313" key="1">
    <source>
        <dbReference type="EMBL" id="KXS11751.1"/>
    </source>
</evidence>
<gene>
    <name evidence="1" type="ORF">M427DRAFT_137966</name>
</gene>
<name>A0A139A4Q3_GONPJ</name>
<proteinExistence type="predicted"/>
<organism evidence="1 2">
    <name type="scientific">Gonapodya prolifera (strain JEL478)</name>
    <name type="common">Monoblepharis prolifera</name>
    <dbReference type="NCBI Taxonomy" id="1344416"/>
    <lineage>
        <taxon>Eukaryota</taxon>
        <taxon>Fungi</taxon>
        <taxon>Fungi incertae sedis</taxon>
        <taxon>Chytridiomycota</taxon>
        <taxon>Chytridiomycota incertae sedis</taxon>
        <taxon>Monoblepharidomycetes</taxon>
        <taxon>Monoblepharidales</taxon>
        <taxon>Gonapodyaceae</taxon>
        <taxon>Gonapodya</taxon>
    </lineage>
</organism>
<dbReference type="Proteomes" id="UP000070544">
    <property type="component" value="Unassembled WGS sequence"/>
</dbReference>
<dbReference type="EMBL" id="KQ965797">
    <property type="protein sequence ID" value="KXS11751.1"/>
    <property type="molecule type" value="Genomic_DNA"/>
</dbReference>
<protein>
    <submittedName>
        <fullName evidence="1">Uncharacterized protein</fullName>
    </submittedName>
</protein>
<dbReference type="AlphaFoldDB" id="A0A139A4Q3"/>